<dbReference type="InterPro" id="IPR005324">
    <property type="entry name" value="Ribosomal_uS5_C"/>
</dbReference>
<evidence type="ECO:0000256" key="10">
    <source>
        <dbReference type="ARBA" id="ARBA00041606"/>
    </source>
</evidence>
<dbReference type="InterPro" id="IPR001377">
    <property type="entry name" value="Ribosomal_eS6"/>
</dbReference>
<comment type="caution">
    <text evidence="14">The sequence shown here is derived from an EMBL/GenBank/DDBJ whole genome shotgun (WGS) entry which is preliminary data.</text>
</comment>
<dbReference type="FunFam" id="3.30.160.20:FF:000022">
    <property type="entry name" value="28S ribosomal protein S5, mitochondrial"/>
    <property type="match status" value="1"/>
</dbReference>
<dbReference type="GO" id="GO:0006412">
    <property type="term" value="P:translation"/>
    <property type="evidence" value="ECO:0007669"/>
    <property type="project" value="InterPro"/>
</dbReference>
<gene>
    <name evidence="14" type="ORF">LTLLF_189020</name>
</gene>
<feature type="compositionally biased region" description="Basic residues" evidence="12">
    <location>
        <begin position="194"/>
        <end position="208"/>
    </location>
</feature>
<keyword evidence="6 11" id="KW-0687">Ribonucleoprotein</keyword>
<accession>A0A8J6G1G1</accession>
<feature type="region of interest" description="Disordered" evidence="12">
    <location>
        <begin position="189"/>
        <end position="211"/>
    </location>
</feature>
<sequence length="457" mass="50930">MDTVTERTEAFPSPCRKCLRSSQGTLTSNQPPFGLSQNLWVFQIITKTLGGQYDERLTRRGHSLFRQAVGKAIPDPDCVAAVAPAWPRPYELQAVSLHCVAYRQAVDYVEMKLAVSFLTNGCQNPLKRMMTAKFRAFSEKLPATQVTADALGEEWKSYVVQISGGNDKQGFPMMQVTADELWKGALAETGAGARKGRGKRTKRKRKKDLNRGQIIGEGRSGFLWPGLNVPLMKSGVVQTIGQRSREEQEKVEADMTQQREEWERRRKVKVKRERGWSGNTWGGVSIGPPDPGPNGETYEDFDTRVLEVRNVFNMTAKEGRKKSVRVLVAVGNGNGAAGYGLRCHRAIITICRLIGIKDMYARVTGSKNMINLTRGLFHGLARQETHQHLADKKGLHVVEFREECGPLPIVVASPQGALSKEPEPEPEVPDTKLDWQEVKAMQGMKRSVWSGLKRSAT</sequence>
<dbReference type="EMBL" id="JAATJU010025599">
    <property type="protein sequence ID" value="KAH0503324.1"/>
    <property type="molecule type" value="Genomic_DNA"/>
</dbReference>
<evidence type="ECO:0000256" key="2">
    <source>
        <dbReference type="ARBA" id="ARBA00008945"/>
    </source>
</evidence>
<reference evidence="14" key="1">
    <citation type="submission" date="2020-03" db="EMBL/GenBank/DDBJ databases">
        <title>Studies in the Genomics of Life Span.</title>
        <authorList>
            <person name="Glass D."/>
        </authorList>
    </citation>
    <scope>NUCLEOTIDE SEQUENCE</scope>
    <source>
        <strain evidence="14">LTLLF</strain>
        <tissue evidence="14">Muscle</tissue>
    </source>
</reference>
<comment type="similarity">
    <text evidence="2">Belongs to the universal ribosomal protein uS5 family.</text>
</comment>
<dbReference type="SUPFAM" id="SSF54211">
    <property type="entry name" value="Ribosomal protein S5 domain 2-like"/>
    <property type="match status" value="1"/>
</dbReference>
<dbReference type="GO" id="GO:0003735">
    <property type="term" value="F:structural constituent of ribosome"/>
    <property type="evidence" value="ECO:0007669"/>
    <property type="project" value="UniProtKB-UniRule"/>
</dbReference>
<dbReference type="InterPro" id="IPR048584">
    <property type="entry name" value="Ribosomal_uS5m_N"/>
</dbReference>
<keyword evidence="4 11" id="KW-0689">Ribosomal protein</keyword>
<dbReference type="InterPro" id="IPR018282">
    <property type="entry name" value="Ribosomal_eS6_CS"/>
</dbReference>
<protein>
    <recommendedName>
        <fullName evidence="7">Small ribosomal subunit protein eS6</fullName>
    </recommendedName>
    <alternativeName>
        <fullName evidence="10">28S ribosomal protein S5, mitochondrial</fullName>
    </alternativeName>
    <alternativeName>
        <fullName evidence="8">40S ribosomal protein S6</fullName>
    </alternativeName>
    <alternativeName>
        <fullName evidence="9">Small ribosomal subunit protein uS5m</fullName>
    </alternativeName>
</protein>
<dbReference type="GO" id="GO:0003723">
    <property type="term" value="F:RNA binding"/>
    <property type="evidence" value="ECO:0007669"/>
    <property type="project" value="InterPro"/>
</dbReference>
<dbReference type="PROSITE" id="PS00578">
    <property type="entry name" value="RIBOSOMAL_S6E"/>
    <property type="match status" value="1"/>
</dbReference>
<dbReference type="Gene3D" id="3.30.230.10">
    <property type="match status" value="1"/>
</dbReference>
<dbReference type="PANTHER" id="PTHR48277:SF1">
    <property type="entry name" value="MITOCHONDRIAL RIBOSOMAL PROTEIN S5"/>
    <property type="match status" value="1"/>
</dbReference>
<dbReference type="FunFam" id="3.30.230.10:FF:000002">
    <property type="entry name" value="30S ribosomal protein S5"/>
    <property type="match status" value="1"/>
</dbReference>
<evidence type="ECO:0000256" key="9">
    <source>
        <dbReference type="ARBA" id="ARBA00039335"/>
    </source>
</evidence>
<dbReference type="Pfam" id="PF03719">
    <property type="entry name" value="Ribosomal_S5_C"/>
    <property type="match status" value="1"/>
</dbReference>
<keyword evidence="5" id="KW-0496">Mitochondrion</keyword>
<evidence type="ECO:0000256" key="12">
    <source>
        <dbReference type="SAM" id="MobiDB-lite"/>
    </source>
</evidence>
<dbReference type="SMART" id="SM01405">
    <property type="entry name" value="Ribosomal_S6e"/>
    <property type="match status" value="1"/>
</dbReference>
<dbReference type="AlphaFoldDB" id="A0A8J6G1G1"/>
<dbReference type="InterPro" id="IPR000851">
    <property type="entry name" value="Ribosomal_uS5"/>
</dbReference>
<evidence type="ECO:0000259" key="13">
    <source>
        <dbReference type="PROSITE" id="PS50881"/>
    </source>
</evidence>
<dbReference type="InterPro" id="IPR014721">
    <property type="entry name" value="Ribsml_uS5_D2-typ_fold_subgr"/>
</dbReference>
<evidence type="ECO:0000256" key="6">
    <source>
        <dbReference type="ARBA" id="ARBA00023274"/>
    </source>
</evidence>
<dbReference type="SUPFAM" id="SSF54768">
    <property type="entry name" value="dsRNA-binding domain-like"/>
    <property type="match status" value="1"/>
</dbReference>
<dbReference type="InterPro" id="IPR013810">
    <property type="entry name" value="Ribosomal_uS5_N"/>
</dbReference>
<name>A0A8J6G1G1_MICOH</name>
<evidence type="ECO:0000256" key="5">
    <source>
        <dbReference type="ARBA" id="ARBA00023128"/>
    </source>
</evidence>
<evidence type="ECO:0000256" key="1">
    <source>
        <dbReference type="ARBA" id="ARBA00004173"/>
    </source>
</evidence>
<dbReference type="PROSITE" id="PS50881">
    <property type="entry name" value="S5_DSRBD"/>
    <property type="match status" value="1"/>
</dbReference>
<dbReference type="PANTHER" id="PTHR48277">
    <property type="entry name" value="MITOCHONDRIAL RIBOSOMAL PROTEIN S5"/>
    <property type="match status" value="1"/>
</dbReference>
<dbReference type="Pfam" id="PF21251">
    <property type="entry name" value="Ribosomal_uS5m_N"/>
    <property type="match status" value="1"/>
</dbReference>
<evidence type="ECO:0000256" key="4">
    <source>
        <dbReference type="ARBA" id="ARBA00022980"/>
    </source>
</evidence>
<evidence type="ECO:0000256" key="3">
    <source>
        <dbReference type="ARBA" id="ARBA00009312"/>
    </source>
</evidence>
<evidence type="ECO:0000313" key="15">
    <source>
        <dbReference type="Proteomes" id="UP000710432"/>
    </source>
</evidence>
<organism evidence="14 15">
    <name type="scientific">Microtus ochrogaster</name>
    <name type="common">Prairie vole</name>
    <dbReference type="NCBI Taxonomy" id="79684"/>
    <lineage>
        <taxon>Eukaryota</taxon>
        <taxon>Metazoa</taxon>
        <taxon>Chordata</taxon>
        <taxon>Craniata</taxon>
        <taxon>Vertebrata</taxon>
        <taxon>Euteleostomi</taxon>
        <taxon>Mammalia</taxon>
        <taxon>Eutheria</taxon>
        <taxon>Euarchontoglires</taxon>
        <taxon>Glires</taxon>
        <taxon>Rodentia</taxon>
        <taxon>Myomorpha</taxon>
        <taxon>Muroidea</taxon>
        <taxon>Cricetidae</taxon>
        <taxon>Arvicolinae</taxon>
        <taxon>Microtus</taxon>
    </lineage>
</organism>
<comment type="subcellular location">
    <subcellularLocation>
        <location evidence="1">Mitochondrion</location>
    </subcellularLocation>
</comment>
<evidence type="ECO:0000256" key="7">
    <source>
        <dbReference type="ARBA" id="ARBA00035278"/>
    </source>
</evidence>
<dbReference type="Proteomes" id="UP000710432">
    <property type="component" value="Unassembled WGS sequence"/>
</dbReference>
<dbReference type="GO" id="GO:0005763">
    <property type="term" value="C:mitochondrial small ribosomal subunit"/>
    <property type="evidence" value="ECO:0007669"/>
    <property type="project" value="UniProtKB-ARBA"/>
</dbReference>
<feature type="domain" description="S5 DRBM" evidence="13">
    <location>
        <begin position="301"/>
        <end position="372"/>
    </location>
</feature>
<evidence type="ECO:0000256" key="11">
    <source>
        <dbReference type="PROSITE-ProRule" id="PRU00268"/>
    </source>
</evidence>
<proteinExistence type="inferred from homology"/>
<evidence type="ECO:0000313" key="14">
    <source>
        <dbReference type="EMBL" id="KAH0503324.1"/>
    </source>
</evidence>
<dbReference type="GO" id="GO:0005743">
    <property type="term" value="C:mitochondrial inner membrane"/>
    <property type="evidence" value="ECO:0007669"/>
    <property type="project" value="UniProtKB-ARBA"/>
</dbReference>
<evidence type="ECO:0000256" key="8">
    <source>
        <dbReference type="ARBA" id="ARBA00035403"/>
    </source>
</evidence>
<dbReference type="InterPro" id="IPR020568">
    <property type="entry name" value="Ribosomal_Su5_D2-typ_SF"/>
</dbReference>
<comment type="similarity">
    <text evidence="3">Belongs to the eukaryotic ribosomal protein eS6 family.</text>
</comment>